<evidence type="ECO:0000256" key="7">
    <source>
        <dbReference type="ARBA" id="ARBA00047092"/>
    </source>
</evidence>
<evidence type="ECO:0000256" key="2">
    <source>
        <dbReference type="ARBA" id="ARBA00010225"/>
    </source>
</evidence>
<evidence type="ECO:0000313" key="9">
    <source>
        <dbReference type="EMBL" id="CAB3267587.1"/>
    </source>
</evidence>
<dbReference type="EMBL" id="LR791725">
    <property type="protein sequence ID" value="CAB3267587.1"/>
    <property type="molecule type" value="mRNA"/>
</dbReference>
<sequence length="715" mass="81227">MNPTILSPAIIRMLHDKLYERRKVAALEIEKQVRSYANEGSSIQIQETVTLLARDYTLSQNPNSRKGGLIGLAACAIALGSQNIQPYLESLLKPVLICSSDQDSRMRYFACESLYNIVKVSRSDTLPYFNELFDVLSKLSSDPDTNVRNGSELLDRLLKDIVTETPAFDVAAFVLLLRERFYTKKPHTRRFLVQWLICIMSIPEIDTLAFLRELLDALFLILGDSSKEIRNMCQNMLNEFLVKIGDTPQRVDFNGMINIVVGHCQSPDTLIKGTALEWLHKFIKYAGPQILPFASGIVGAILSTLACEEPEHKNVKETAKMANQSLMKLIGSNYDQKDQEHESSLPLKEMVSVFKQYLYSKSTVTKCAVIRWISHLLVQIPYSIFNHIEQLFPEVMRMLTDHADEVVLKTLECLAEIASSPAGKPIDSKLSVGTRQNLNASTQSLTSPLVLNVYFTKFIHHLLELFKTDNNLLEVRSTFIIRQLCALLNAENVFRAIAEALCVEGKKEDELFVDGENPKFCAHAVKKINSILMTSSELQELRDKLKNGEGSETSDFFCCLYKSWCHNAVATITLCLLTQNYQQCCQLLNKFSDFELTVEFLLELDKLVQLLESPIFAFLRLQLLESPCRRYLTKSLYSLLMLLPQSRSFDTLCHRLNCVPNPHLLPELSEHSNSGNRLDDVDFDELFQHFVTVQRQHAAFRKHKRLQASAAIHAT</sequence>
<dbReference type="InterPro" id="IPR026825">
    <property type="entry name" value="Vac14"/>
</dbReference>
<evidence type="ECO:0000259" key="8">
    <source>
        <dbReference type="Pfam" id="PF11916"/>
    </source>
</evidence>
<keyword evidence="5" id="KW-0472">Membrane</keyword>
<dbReference type="GO" id="GO:0010008">
    <property type="term" value="C:endosome membrane"/>
    <property type="evidence" value="ECO:0007669"/>
    <property type="project" value="TreeGrafter"/>
</dbReference>
<dbReference type="InterPro" id="IPR011989">
    <property type="entry name" value="ARM-like"/>
</dbReference>
<evidence type="ECO:0000256" key="1">
    <source>
        <dbReference type="ARBA" id="ARBA00004308"/>
    </source>
</evidence>
<dbReference type="Pfam" id="PF12755">
    <property type="entry name" value="Vac14_Fab1_bd"/>
    <property type="match status" value="1"/>
</dbReference>
<organism evidence="9">
    <name type="scientific">Phallusia mammillata</name>
    <dbReference type="NCBI Taxonomy" id="59560"/>
    <lineage>
        <taxon>Eukaryota</taxon>
        <taxon>Metazoa</taxon>
        <taxon>Chordata</taxon>
        <taxon>Tunicata</taxon>
        <taxon>Ascidiacea</taxon>
        <taxon>Phlebobranchia</taxon>
        <taxon>Ascidiidae</taxon>
        <taxon>Phallusia</taxon>
    </lineage>
</organism>
<comment type="function">
    <text evidence="6">Scaffold protein component of the PI(3,5)P2 regulatory complex which regulates both the synthesis and turnover of phosphatidylinositol 3,5-bisphosphate (PtdIns(3,5)P2). Pentamerizes into a star-shaped structure and nucleates the assembly of the complex. The pentamer binds a single copy each of PIKFYVE and FIG4 and coordinates both PIKfyve kinase activity and FIG4 phosphatase activity, being required to maintain normal levels of phosphatidylinositol 3-phosphate (PtdIns(3)P) and phosphatidylinositol 5-phosphate (PtdIns(5)P). Plays a role in the biogenesis of endosome carrier vesicles (ECV) / multivesicular bodies (MVB) transport intermediates from early endosomes.</text>
</comment>
<keyword evidence="4" id="KW-0677">Repeat</keyword>
<evidence type="ECO:0000256" key="4">
    <source>
        <dbReference type="ARBA" id="ARBA00022737"/>
    </source>
</evidence>
<feature type="domain" description="Vacuolar protein 14 C-terminal Fig4-binding" evidence="8">
    <location>
        <begin position="471"/>
        <end position="659"/>
    </location>
</feature>
<proteinExistence type="evidence at transcript level"/>
<evidence type="ECO:0000256" key="6">
    <source>
        <dbReference type="ARBA" id="ARBA00045654"/>
    </source>
</evidence>
<evidence type="ECO:0000256" key="5">
    <source>
        <dbReference type="ARBA" id="ARBA00023136"/>
    </source>
</evidence>
<comment type="similarity">
    <text evidence="2">Belongs to the VAC14 family.</text>
</comment>
<dbReference type="InterPro" id="IPR016024">
    <property type="entry name" value="ARM-type_fold"/>
</dbReference>
<accession>A0A6F9DVV2</accession>
<dbReference type="PANTHER" id="PTHR16023:SF0">
    <property type="entry name" value="PROTEIN VAC14 HOMOLOG"/>
    <property type="match status" value="1"/>
</dbReference>
<name>A0A6F9DVV2_9ASCI</name>
<reference evidence="9" key="1">
    <citation type="submission" date="2020-04" db="EMBL/GenBank/DDBJ databases">
        <authorList>
            <person name="Neveu A P."/>
        </authorList>
    </citation>
    <scope>NUCLEOTIDE SEQUENCE</scope>
    <source>
        <tissue evidence="9">Whole embryo</tissue>
    </source>
</reference>
<dbReference type="Pfam" id="PF11916">
    <property type="entry name" value="Vac14_Fig4_bd"/>
    <property type="match status" value="1"/>
</dbReference>
<comment type="subunit">
    <text evidence="7">Forms pentamers. Component of the PI(3,5)P2 regulatory complex/PAS complex, at least composed of PIKFYVE, FIG4 and VAC14. VAC14 nucleates the assembly of the complex and serves as a scaffold by pentamerizing into a star-shaped structure, which can bind a single copy each of PIKFYVE and FIG4 and coordinates their activities. Interacts with NOS1.</text>
</comment>
<dbReference type="Gene3D" id="1.25.10.10">
    <property type="entry name" value="Leucine-rich Repeat Variant"/>
    <property type="match status" value="2"/>
</dbReference>
<comment type="subcellular location">
    <subcellularLocation>
        <location evidence="1">Endomembrane system</location>
    </subcellularLocation>
</comment>
<dbReference type="SUPFAM" id="SSF48371">
    <property type="entry name" value="ARM repeat"/>
    <property type="match status" value="1"/>
</dbReference>
<protein>
    <recommendedName>
        <fullName evidence="3">Protein VAC14 homolog</fullName>
    </recommendedName>
</protein>
<dbReference type="InterPro" id="IPR021841">
    <property type="entry name" value="VAC14_Fig4p-bd"/>
</dbReference>
<dbReference type="PANTHER" id="PTHR16023">
    <property type="entry name" value="TAX1 BINDING PROTEIN-RELATED"/>
    <property type="match status" value="1"/>
</dbReference>
<dbReference type="GO" id="GO:0006661">
    <property type="term" value="P:phosphatidylinositol biosynthetic process"/>
    <property type="evidence" value="ECO:0007669"/>
    <property type="project" value="InterPro"/>
</dbReference>
<evidence type="ECO:0000256" key="3">
    <source>
        <dbReference type="ARBA" id="ARBA00013840"/>
    </source>
</evidence>
<gene>
    <name evidence="9" type="primary">Vac14</name>
</gene>
<dbReference type="GO" id="GO:0070772">
    <property type="term" value="C:PAS complex"/>
    <property type="evidence" value="ECO:0007669"/>
    <property type="project" value="InterPro"/>
</dbReference>
<dbReference type="AlphaFoldDB" id="A0A6F9DVV2"/>